<keyword evidence="4" id="KW-1185">Reference proteome</keyword>
<comment type="caution">
    <text evidence="3">The sequence shown here is derived from an EMBL/GenBank/DDBJ whole genome shotgun (WGS) entry which is preliminary data.</text>
</comment>
<organism evidence="3 4">
    <name type="scientific">Caballeronia choica</name>
    <dbReference type="NCBI Taxonomy" id="326476"/>
    <lineage>
        <taxon>Bacteria</taxon>
        <taxon>Pseudomonadati</taxon>
        <taxon>Pseudomonadota</taxon>
        <taxon>Betaproteobacteria</taxon>
        <taxon>Burkholderiales</taxon>
        <taxon>Burkholderiaceae</taxon>
        <taxon>Caballeronia</taxon>
    </lineage>
</organism>
<evidence type="ECO:0000313" key="3">
    <source>
        <dbReference type="EMBL" id="SAL69371.1"/>
    </source>
</evidence>
<dbReference type="Gene3D" id="3.30.70.440">
    <property type="entry name" value="Killer toxin KP6 alpha-subunit"/>
    <property type="match status" value="1"/>
</dbReference>
<proteinExistence type="predicted"/>
<dbReference type="NCBIfam" id="TIGR02953">
    <property type="entry name" value="penta_MxKDx"/>
    <property type="match status" value="1"/>
</dbReference>
<feature type="region of interest" description="Disordered" evidence="1">
    <location>
        <begin position="33"/>
        <end position="86"/>
    </location>
</feature>
<accession>A0A158JLM1</accession>
<dbReference type="InterPro" id="IPR014299">
    <property type="entry name" value="Penta_MxKDx"/>
</dbReference>
<keyword evidence="2" id="KW-0732">Signal</keyword>
<reference evidence="3" key="1">
    <citation type="submission" date="2016-01" db="EMBL/GenBank/DDBJ databases">
        <authorList>
            <person name="Peeters C."/>
        </authorList>
    </citation>
    <scope>NUCLEOTIDE SEQUENCE [LARGE SCALE GENOMIC DNA]</scope>
    <source>
        <strain evidence="3">LMG 22940</strain>
    </source>
</reference>
<evidence type="ECO:0000256" key="2">
    <source>
        <dbReference type="SAM" id="SignalP"/>
    </source>
</evidence>
<dbReference type="Proteomes" id="UP000054770">
    <property type="component" value="Unassembled WGS sequence"/>
</dbReference>
<dbReference type="EMBL" id="FCON02000043">
    <property type="protein sequence ID" value="SAL69371.1"/>
    <property type="molecule type" value="Genomic_DNA"/>
</dbReference>
<sequence>MKFLITAAMAATLALNGSMAFAQASGAMANDSMSKDAMSKDTMSKGAMSQDAVSKDSMSKDSMKKPHKTNKDAMGMAHGASSSMAQ</sequence>
<dbReference type="AlphaFoldDB" id="A0A158JLM1"/>
<feature type="compositionally biased region" description="Basic and acidic residues" evidence="1">
    <location>
        <begin position="33"/>
        <end position="43"/>
    </location>
</feature>
<protein>
    <submittedName>
        <fullName evidence="3">Pentapeptide MXKDX repeat protein</fullName>
    </submittedName>
</protein>
<evidence type="ECO:0000256" key="1">
    <source>
        <dbReference type="SAM" id="MobiDB-lite"/>
    </source>
</evidence>
<feature type="compositionally biased region" description="Basic and acidic residues" evidence="1">
    <location>
        <begin position="53"/>
        <end position="64"/>
    </location>
</feature>
<name>A0A158JLM1_9BURK</name>
<feature type="signal peptide" evidence="2">
    <location>
        <begin position="1"/>
        <end position="22"/>
    </location>
</feature>
<dbReference type="OrthoDB" id="9034349at2"/>
<dbReference type="RefSeq" id="WP_087646024.1">
    <property type="nucleotide sequence ID" value="NZ_FCON02000043.1"/>
</dbReference>
<evidence type="ECO:0000313" key="4">
    <source>
        <dbReference type="Proteomes" id="UP000054770"/>
    </source>
</evidence>
<feature type="chain" id="PRO_5011119382" evidence="2">
    <location>
        <begin position="23"/>
        <end position="86"/>
    </location>
</feature>
<gene>
    <name evidence="3" type="ORF">AWB68_03941</name>
</gene>